<dbReference type="EnsemblPlants" id="OBART10G14400.1">
    <property type="protein sequence ID" value="OBART10G14400.1"/>
    <property type="gene ID" value="OBART10G14400"/>
</dbReference>
<evidence type="ECO:0000256" key="5">
    <source>
        <dbReference type="SAM" id="Coils"/>
    </source>
</evidence>
<feature type="repeat" description="PPR" evidence="4">
    <location>
        <begin position="1471"/>
        <end position="1505"/>
    </location>
</feature>
<feature type="repeat" description="PPR" evidence="4">
    <location>
        <begin position="1331"/>
        <end position="1365"/>
    </location>
</feature>
<organism evidence="8">
    <name type="scientific">Oryza barthii</name>
    <dbReference type="NCBI Taxonomy" id="65489"/>
    <lineage>
        <taxon>Eukaryota</taxon>
        <taxon>Viridiplantae</taxon>
        <taxon>Streptophyta</taxon>
        <taxon>Embryophyta</taxon>
        <taxon>Tracheophyta</taxon>
        <taxon>Spermatophyta</taxon>
        <taxon>Magnoliopsida</taxon>
        <taxon>Liliopsida</taxon>
        <taxon>Poales</taxon>
        <taxon>Poaceae</taxon>
        <taxon>BOP clade</taxon>
        <taxon>Oryzoideae</taxon>
        <taxon>Oryzeae</taxon>
        <taxon>Oryzinae</taxon>
        <taxon>Oryza</taxon>
    </lineage>
</organism>
<feature type="compositionally biased region" description="Pro residues" evidence="6">
    <location>
        <begin position="875"/>
        <end position="888"/>
    </location>
</feature>
<feature type="repeat" description="PPR" evidence="4">
    <location>
        <begin position="1100"/>
        <end position="1134"/>
    </location>
</feature>
<dbReference type="Pfam" id="PF13949">
    <property type="entry name" value="ALIX_LYPXL_bnd"/>
    <property type="match status" value="1"/>
</dbReference>
<dbReference type="Gene3D" id="1.25.40.280">
    <property type="entry name" value="alix/aip1 like domains"/>
    <property type="match status" value="1"/>
</dbReference>
<dbReference type="Proteomes" id="UP000026960">
    <property type="component" value="Chromosome 10"/>
</dbReference>
<dbReference type="InterPro" id="IPR011990">
    <property type="entry name" value="TPR-like_helical_dom_sf"/>
</dbReference>
<feature type="repeat" description="PPR" evidence="4">
    <location>
        <begin position="1436"/>
        <end position="1470"/>
    </location>
</feature>
<dbReference type="PROSITE" id="PS51180">
    <property type="entry name" value="BRO1"/>
    <property type="match status" value="1"/>
</dbReference>
<feature type="repeat" description="PPR" evidence="4">
    <location>
        <begin position="1541"/>
        <end position="1575"/>
    </location>
</feature>
<feature type="repeat" description="PPR" evidence="4">
    <location>
        <begin position="1401"/>
        <end position="1435"/>
    </location>
</feature>
<dbReference type="Gene3D" id="1.20.120.560">
    <property type="entry name" value="alix/aip1 in complex with the ypdl late domain"/>
    <property type="match status" value="1"/>
</dbReference>
<dbReference type="Pfam" id="PF12854">
    <property type="entry name" value="PPR_1"/>
    <property type="match status" value="3"/>
</dbReference>
<keyword evidence="5" id="KW-0175">Coiled coil</keyword>
<dbReference type="InterPro" id="IPR002885">
    <property type="entry name" value="PPR_rpt"/>
</dbReference>
<dbReference type="PANTHER" id="PTHR47941">
    <property type="entry name" value="PENTATRICOPEPTIDE REPEAT-CONTAINING PROTEIN 3, MITOCHONDRIAL"/>
    <property type="match status" value="1"/>
</dbReference>
<name>A0A0D3HF55_9ORYZ</name>
<dbReference type="PROSITE" id="PS51375">
    <property type="entry name" value="PPR"/>
    <property type="match status" value="15"/>
</dbReference>
<dbReference type="NCBIfam" id="TIGR00756">
    <property type="entry name" value="PPR"/>
    <property type="match status" value="13"/>
</dbReference>
<dbReference type="InterPro" id="IPR004328">
    <property type="entry name" value="BRO1_dom"/>
</dbReference>
<feature type="repeat" description="PPR" evidence="4">
    <location>
        <begin position="1186"/>
        <end position="1220"/>
    </location>
</feature>
<proteinExistence type="inferred from homology"/>
<dbReference type="eggNOG" id="KOG2220">
    <property type="taxonomic scope" value="Eukaryota"/>
</dbReference>
<feature type="repeat" description="PPR" evidence="4">
    <location>
        <begin position="1294"/>
        <end position="1328"/>
    </location>
</feature>
<sequence length="1702" mass="187984">MEAKPVYFASRRASGRPELQQQLVRPTPIWADWADLSLPERRPIWARTTPTDLYRPLRLYIASAYSEREAAAADDDLAAVRDLRADVEQPSLPDPSSLERRRDALLAYARALSLVEPRFPISSDRAHVHSLAFTWHDAFKTGKKASVASIHLEKAAVLFNLAAVYSTDVGIKTACGSFQSAAGAFAWMRESGVDATAVAAGATTVDVTPECAAMLEKLMLAQAQECFFEKVIAGGKPPTLCSKVARQVGIFYEEAYAALSAAPLSQHFDKTWVSHVQLKAAQFYADACYRCSLDLHEKEEIAQEIARLKIGISALADAKKVARGVAAPLLDSVNKLESNMKTNLERAMKENDRVYLMRVPDASSLGALPAASLVKPTSLAEVLDASKERLFSSLVPDGSMKALSKYTEMVDNIIRTQAEKLQQASEITRVRLKEMDLPDSILSLEGNITLPLDLKEDVEAVQISGGPAGLEAELQQLRDLSRVNQELLVQTEEMLQKEANEDAQFRTQFGSRWTRPQSSTLTKNIQDRLNLFASNLKTAGDSDSQIERGLKESYPLMSILDRRPIESALPSISRPIMSLDGNEDAIVGALKQSLRQLESLGAQRAGLEDMLKEMKRKDDILPKLMAGVGSHDDLFKKEISKYDPVCAEIADNIVAQEQLLLQIQAQNEQFAAVFNLEDYKVARERCYKQIAAAVAKYRDIKKNINEGLNFYVTLQEAIGKIKQQCSDFIMTRNIQCREMIEDVQKKLAGFSFSSSSSQASMQRNTSVPPDQNSPSPPPPSSHAPHAQGPYGVPPGGDSRPGYSQPEQRPAYSQPYPPYGAPPQQPPYGAPSQQPPYGAPHPGHYQQPPHQQPPNHDYGQQAYPGGWRGQYYNPHQPQPQPQPPYPQPPYNAQGLAPAGAGMARRVPTRPRGGGGGGVPRSEGSIQGRGGRAGGSGAEDARHVFDELLRRGRGASIYGLNRALADVARHSPAAAVSRYNRMARAGADEVTPDLCTYSILIGCCCRAGRLDLGFAALGNVIKKGFRVEAITFAPLLKGLCADKRTSDAMDIVLRRMTELSCMPDVFSCTILLKGLCDENRSQEALELLHMMADDRGGGSPPDVVSYTTVINGFFKEGDSDKAYSTYHEMLDRRISPNVVTYSSIIAALCKAQAMDKAMEYSAWILLFRQPKEAIGTLRKMRSDGVEPNVVTYRSLMNYLCKNGRCTEARKIFDSMTKRGLEPDIATYRTLLQGYATKGALVEMHALLDLMVDKKTVKTRAFQEACIFSAGLCADKRTSDAMDIVLCRMTQLGCIPNVFSCTILLKGLCDENRSQEALELLQMMPDDGGDCPPDVVLYNTVINGFFKEGDPDKAYATYHEMFDQGILPDVVTYSSIIAALCKAQSMDKAMEVLNTMVKNGVMPNCRTYNSIVHGYCSSGQLTEAIGFLKKMCSDGVEPDVVTCNLLMDYLCKNRRCTEARKIFDSMTKCGLKPDITTYCTLLQGYATKGALVEMHDLLDLMVWNGIQPNHHVFNILICAYAKQEKVDEAMLVFSKMRQQGLSPNAVNYRTVIDVLCKLGRVYDAVLTLKQMINEGLTPDIIVYTPLIHGFCTCDKWKKAEELIFEMMEDALVLFIEMVSNGVIPDIITYNTILHGLFQTGRIAAAKELYVRIVKRGIETELSTCNIIRQGYDALRLKDEAKDLFASLSANGLVPDDWMYKLMEVL</sequence>
<keyword evidence="2" id="KW-0677">Repeat</keyword>
<feature type="compositionally biased region" description="Pro residues" evidence="6">
    <location>
        <begin position="814"/>
        <end position="838"/>
    </location>
</feature>
<dbReference type="Gramene" id="OBART10G14400.1">
    <property type="protein sequence ID" value="OBART10G14400.1"/>
    <property type="gene ID" value="OBART10G14400"/>
</dbReference>
<accession>A0A0D3HF55</accession>
<keyword evidence="9" id="KW-1185">Reference proteome</keyword>
<dbReference type="CDD" id="cd09238">
    <property type="entry name" value="V_Alix_like_1"/>
    <property type="match status" value="1"/>
</dbReference>
<feature type="region of interest" description="Disordered" evidence="6">
    <location>
        <begin position="754"/>
        <end position="936"/>
    </location>
</feature>
<dbReference type="SUPFAM" id="SSF81901">
    <property type="entry name" value="HCP-like"/>
    <property type="match status" value="1"/>
</dbReference>
<dbReference type="STRING" id="65489.A0A0D3HF55"/>
<dbReference type="Gene3D" id="1.25.40.10">
    <property type="entry name" value="Tetratricopeptide repeat domain"/>
    <property type="match status" value="7"/>
</dbReference>
<protein>
    <recommendedName>
        <fullName evidence="7">BRO1 domain-containing protein</fullName>
    </recommendedName>
</protein>
<feature type="compositionally biased region" description="Gly residues" evidence="6">
    <location>
        <begin position="925"/>
        <end position="935"/>
    </location>
</feature>
<feature type="repeat" description="PPR" evidence="4">
    <location>
        <begin position="1622"/>
        <end position="1656"/>
    </location>
</feature>
<dbReference type="InterPro" id="IPR038499">
    <property type="entry name" value="BRO1_sf"/>
</dbReference>
<dbReference type="Pfam" id="PF13041">
    <property type="entry name" value="PPR_2"/>
    <property type="match status" value="6"/>
</dbReference>
<reference evidence="8" key="1">
    <citation type="journal article" date="2009" name="Rice">
        <title>De Novo Next Generation Sequencing of Plant Genomes.</title>
        <authorList>
            <person name="Rounsley S."/>
            <person name="Marri P.R."/>
            <person name="Yu Y."/>
            <person name="He R."/>
            <person name="Sisneros N."/>
            <person name="Goicoechea J.L."/>
            <person name="Lee S.J."/>
            <person name="Angelova A."/>
            <person name="Kudrna D."/>
            <person name="Luo M."/>
            <person name="Affourtit J."/>
            <person name="Desany B."/>
            <person name="Knight J."/>
            <person name="Niazi F."/>
            <person name="Egholm M."/>
            <person name="Wing R.A."/>
        </authorList>
    </citation>
    <scope>NUCLEOTIDE SEQUENCE [LARGE SCALE GENOMIC DNA]</scope>
    <source>
        <strain evidence="8">cv. IRGC 105608</strain>
    </source>
</reference>
<feature type="repeat" description="PPR" evidence="4">
    <location>
        <begin position="991"/>
        <end position="1025"/>
    </location>
</feature>
<evidence type="ECO:0000259" key="7">
    <source>
        <dbReference type="PROSITE" id="PS51180"/>
    </source>
</evidence>
<evidence type="ECO:0000256" key="2">
    <source>
        <dbReference type="ARBA" id="ARBA00022737"/>
    </source>
</evidence>
<dbReference type="Gene3D" id="1.20.140.50">
    <property type="entry name" value="alix/aip1 like domains"/>
    <property type="match status" value="1"/>
</dbReference>
<comment type="similarity">
    <text evidence="1">Belongs to the PPR family. P subfamily.</text>
</comment>
<dbReference type="eggNOG" id="KOG4197">
    <property type="taxonomic scope" value="Eukaryota"/>
</dbReference>
<feature type="coiled-coil region" evidence="5">
    <location>
        <begin position="590"/>
        <end position="617"/>
    </location>
</feature>
<dbReference type="Pfam" id="PF01535">
    <property type="entry name" value="PPR"/>
    <property type="match status" value="2"/>
</dbReference>
<dbReference type="Pfam" id="PF03097">
    <property type="entry name" value="BRO1"/>
    <property type="match status" value="1"/>
</dbReference>
<dbReference type="SMART" id="SM01041">
    <property type="entry name" value="BRO1"/>
    <property type="match status" value="1"/>
</dbReference>
<feature type="repeat" description="PPR" evidence="4">
    <location>
        <begin position="1366"/>
        <end position="1400"/>
    </location>
</feature>
<evidence type="ECO:0000256" key="1">
    <source>
        <dbReference type="ARBA" id="ARBA00007626"/>
    </source>
</evidence>
<evidence type="ECO:0000313" key="9">
    <source>
        <dbReference type="Proteomes" id="UP000026960"/>
    </source>
</evidence>
<feature type="repeat" description="PPR" evidence="4">
    <location>
        <begin position="1062"/>
        <end position="1092"/>
    </location>
</feature>
<evidence type="ECO:0000313" key="8">
    <source>
        <dbReference type="EnsemblPlants" id="OBART10G14400.1"/>
    </source>
</evidence>
<feature type="domain" description="BRO1" evidence="7">
    <location>
        <begin position="34"/>
        <end position="428"/>
    </location>
</feature>
<dbReference type="InterPro" id="IPR025304">
    <property type="entry name" value="ALIX_V_dom"/>
</dbReference>
<feature type="compositionally biased region" description="Low complexity" evidence="6">
    <location>
        <begin position="839"/>
        <end position="855"/>
    </location>
</feature>
<dbReference type="PaxDb" id="65489-OBART10G14400.1"/>
<evidence type="ECO:0000256" key="6">
    <source>
        <dbReference type="SAM" id="MobiDB-lite"/>
    </source>
</evidence>
<dbReference type="CDD" id="cd09246">
    <property type="entry name" value="BRO1_Alix_like_1"/>
    <property type="match status" value="1"/>
</dbReference>
<feature type="repeat" description="PPR" evidence="4">
    <location>
        <begin position="1026"/>
        <end position="1061"/>
    </location>
</feature>
<reference evidence="8" key="2">
    <citation type="submission" date="2015-03" db="UniProtKB">
        <authorList>
            <consortium name="EnsemblPlants"/>
        </authorList>
    </citation>
    <scope>IDENTIFICATION</scope>
</reference>
<feature type="repeat" description="PPR" evidence="4">
    <location>
        <begin position="1506"/>
        <end position="1540"/>
    </location>
</feature>
<keyword evidence="3" id="KW-0809">Transit peptide</keyword>
<feature type="repeat" description="PPR" evidence="4">
    <location>
        <begin position="1576"/>
        <end position="1610"/>
    </location>
</feature>
<dbReference type="HOGENOM" id="CLU_002942_0_0_1"/>
<evidence type="ECO:0000256" key="4">
    <source>
        <dbReference type="PROSITE-ProRule" id="PRU00708"/>
    </source>
</evidence>
<evidence type="ECO:0000256" key="3">
    <source>
        <dbReference type="ARBA" id="ARBA00022946"/>
    </source>
</evidence>